<evidence type="ECO:0000313" key="2">
    <source>
        <dbReference type="Proteomes" id="UP000619486"/>
    </source>
</evidence>
<dbReference type="AlphaFoldDB" id="A0A918GYU9"/>
<gene>
    <name evidence="1" type="ORF">GCM10014713_09560</name>
</gene>
<protein>
    <submittedName>
        <fullName evidence="1">Uncharacterized protein</fullName>
    </submittedName>
</protein>
<reference evidence="1" key="2">
    <citation type="submission" date="2020-09" db="EMBL/GenBank/DDBJ databases">
        <authorList>
            <person name="Sun Q."/>
            <person name="Ohkuma M."/>
        </authorList>
    </citation>
    <scope>NUCLEOTIDE SEQUENCE</scope>
    <source>
        <strain evidence="1">JCM 3172</strain>
    </source>
</reference>
<dbReference type="EMBL" id="BMQQ01000002">
    <property type="protein sequence ID" value="GGT18740.1"/>
    <property type="molecule type" value="Genomic_DNA"/>
</dbReference>
<proteinExistence type="predicted"/>
<dbReference type="Pfam" id="PF17963">
    <property type="entry name" value="Big_9"/>
    <property type="match status" value="1"/>
</dbReference>
<keyword evidence="2" id="KW-1185">Reference proteome</keyword>
<name>A0A918GYU9_9ACTN</name>
<dbReference type="Proteomes" id="UP000619486">
    <property type="component" value="Unassembled WGS sequence"/>
</dbReference>
<comment type="caution">
    <text evidence="1">The sequence shown here is derived from an EMBL/GenBank/DDBJ whole genome shotgun (WGS) entry which is preliminary data.</text>
</comment>
<evidence type="ECO:0000313" key="1">
    <source>
        <dbReference type="EMBL" id="GGT18740.1"/>
    </source>
</evidence>
<dbReference type="RefSeq" id="WP_019890169.1">
    <property type="nucleotide sequence ID" value="NZ_BMQQ01000002.1"/>
</dbReference>
<sequence>MNYVMCRGRAVGTEENSPGVVHAALYSSVAPFSGVAPGDIVQLGLSVAVEGAPFGYAYLQEKYFADTAEIVSIQQLEYFPRQRWFRVRAEPGETGTGVMVIRVKQPKKEPRLRPQISVAVPERETGKLVRTASLKDRALMISTAFAPGLRIVTAAGAQGSVNVLAAVAPGSTPVSVTQPRCGSAQLAHDGWLAYLPHHGFTGYDRFEYTVATPDGKKITAPVNVHVGGLDGRAGVFPEQQLTTEFQQWQWSNLSGEMPWPRTPVNPQNG</sequence>
<dbReference type="Gene3D" id="2.60.40.3440">
    <property type="match status" value="1"/>
</dbReference>
<reference evidence="1" key="1">
    <citation type="journal article" date="2014" name="Int. J. Syst. Evol. Microbiol.">
        <title>Complete genome sequence of Corynebacterium casei LMG S-19264T (=DSM 44701T), isolated from a smear-ripened cheese.</title>
        <authorList>
            <consortium name="US DOE Joint Genome Institute (JGI-PGF)"/>
            <person name="Walter F."/>
            <person name="Albersmeier A."/>
            <person name="Kalinowski J."/>
            <person name="Ruckert C."/>
        </authorList>
    </citation>
    <scope>NUCLEOTIDE SEQUENCE</scope>
    <source>
        <strain evidence="1">JCM 3172</strain>
    </source>
</reference>
<organism evidence="1 2">
    <name type="scientific">Streptomyces purpureus</name>
    <dbReference type="NCBI Taxonomy" id="1951"/>
    <lineage>
        <taxon>Bacteria</taxon>
        <taxon>Bacillati</taxon>
        <taxon>Actinomycetota</taxon>
        <taxon>Actinomycetes</taxon>
        <taxon>Kitasatosporales</taxon>
        <taxon>Streptomycetaceae</taxon>
        <taxon>Streptomyces</taxon>
    </lineage>
</organism>
<accession>A0A918GYU9</accession>